<name>I4D797_DESAJ</name>
<dbReference type="HOGENOM" id="CLU_1692634_0_0_9"/>
<dbReference type="Pfam" id="PF04657">
    <property type="entry name" value="DMT_YdcZ"/>
    <property type="match status" value="1"/>
</dbReference>
<feature type="transmembrane region" description="Helical" evidence="1">
    <location>
        <begin position="96"/>
        <end position="116"/>
    </location>
</feature>
<keyword evidence="1" id="KW-0472">Membrane</keyword>
<keyword evidence="1" id="KW-1133">Transmembrane helix</keyword>
<dbReference type="STRING" id="646529.Desaci_2743"/>
<dbReference type="KEGG" id="dai:Desaci_2743"/>
<feature type="transmembrane region" description="Helical" evidence="1">
    <location>
        <begin position="70"/>
        <end position="90"/>
    </location>
</feature>
<feature type="transmembrane region" description="Helical" evidence="1">
    <location>
        <begin position="123"/>
        <end position="142"/>
    </location>
</feature>
<dbReference type="eggNOG" id="ENOG5033ZA9">
    <property type="taxonomic scope" value="Bacteria"/>
</dbReference>
<dbReference type="Proteomes" id="UP000002892">
    <property type="component" value="Chromosome"/>
</dbReference>
<accession>I4D797</accession>
<evidence type="ECO:0008006" key="4">
    <source>
        <dbReference type="Google" id="ProtNLM"/>
    </source>
</evidence>
<evidence type="ECO:0000313" key="3">
    <source>
        <dbReference type="Proteomes" id="UP000002892"/>
    </source>
</evidence>
<dbReference type="AlphaFoldDB" id="I4D797"/>
<protein>
    <recommendedName>
        <fullName evidence="4">EamA-like transporter family</fullName>
    </recommendedName>
</protein>
<dbReference type="InterPro" id="IPR006750">
    <property type="entry name" value="YdcZ"/>
</dbReference>
<dbReference type="RefSeq" id="WP_014827666.1">
    <property type="nucleotide sequence ID" value="NC_018068.1"/>
</dbReference>
<gene>
    <name evidence="2" type="ordered locus">Desaci_2743</name>
</gene>
<evidence type="ECO:0000313" key="2">
    <source>
        <dbReference type="EMBL" id="AFM41671.1"/>
    </source>
</evidence>
<dbReference type="EMBL" id="CP003639">
    <property type="protein sequence ID" value="AFM41671.1"/>
    <property type="molecule type" value="Genomic_DNA"/>
</dbReference>
<proteinExistence type="predicted"/>
<dbReference type="OrthoDB" id="1654616at2"/>
<organism evidence="2 3">
    <name type="scientific">Desulfosporosinus acidiphilus (strain DSM 22704 / JCM 16185 / SJ4)</name>
    <dbReference type="NCBI Taxonomy" id="646529"/>
    <lineage>
        <taxon>Bacteria</taxon>
        <taxon>Bacillati</taxon>
        <taxon>Bacillota</taxon>
        <taxon>Clostridia</taxon>
        <taxon>Eubacteriales</taxon>
        <taxon>Desulfitobacteriaceae</taxon>
        <taxon>Desulfosporosinus</taxon>
    </lineage>
</organism>
<reference evidence="2 3" key="1">
    <citation type="journal article" date="2012" name="J. Bacteriol.">
        <title>Complete genome sequences of Desulfosporosinus orientis DSM765T, Desulfosporosinus youngiae DSM17734T, Desulfosporosinus meridiei DSM13257T, and Desulfosporosinus acidiphilus DSM22704T.</title>
        <authorList>
            <person name="Pester M."/>
            <person name="Brambilla E."/>
            <person name="Alazard D."/>
            <person name="Rattei T."/>
            <person name="Weinmaier T."/>
            <person name="Han J."/>
            <person name="Lucas S."/>
            <person name="Lapidus A."/>
            <person name="Cheng J.F."/>
            <person name="Goodwin L."/>
            <person name="Pitluck S."/>
            <person name="Peters L."/>
            <person name="Ovchinnikova G."/>
            <person name="Teshima H."/>
            <person name="Detter J.C."/>
            <person name="Han C.S."/>
            <person name="Tapia R."/>
            <person name="Land M.L."/>
            <person name="Hauser L."/>
            <person name="Kyrpides N.C."/>
            <person name="Ivanova N.N."/>
            <person name="Pagani I."/>
            <person name="Huntmann M."/>
            <person name="Wei C.L."/>
            <person name="Davenport K.W."/>
            <person name="Daligault H."/>
            <person name="Chain P.S."/>
            <person name="Chen A."/>
            <person name="Mavromatis K."/>
            <person name="Markowitz V."/>
            <person name="Szeto E."/>
            <person name="Mikhailova N."/>
            <person name="Pati A."/>
            <person name="Wagner M."/>
            <person name="Woyke T."/>
            <person name="Ollivier B."/>
            <person name="Klenk H.P."/>
            <person name="Spring S."/>
            <person name="Loy A."/>
        </authorList>
    </citation>
    <scope>NUCLEOTIDE SEQUENCE [LARGE SCALE GENOMIC DNA]</scope>
    <source>
        <strain evidence="3">DSM 22704 / JCM 16185 / SJ4</strain>
    </source>
</reference>
<feature type="transmembrane region" description="Helical" evidence="1">
    <location>
        <begin position="37"/>
        <end position="58"/>
    </location>
</feature>
<keyword evidence="3" id="KW-1185">Reference proteome</keyword>
<evidence type="ECO:0000256" key="1">
    <source>
        <dbReference type="SAM" id="Phobius"/>
    </source>
</evidence>
<keyword evidence="1" id="KW-0812">Transmembrane</keyword>
<sequence>MLIFAILALTIGAVNVINLMVNLQAKIALGTANGTLINYLEASVISFLLVLFTGEIKLTNLLYLKSIPTVYFLGGIFGLISMVLVLHGLAISRISYATVVVLIGQLGAGFLIDTFISGKIIPLKIIGISMVVIGVFLDKFLINSQREDSTSLGSP</sequence>